<evidence type="ECO:0000259" key="7">
    <source>
        <dbReference type="Pfam" id="PF02010"/>
    </source>
</evidence>
<evidence type="ECO:0000256" key="6">
    <source>
        <dbReference type="SAM" id="MobiDB-lite"/>
    </source>
</evidence>
<gene>
    <name evidence="8" type="ORF">CCMP2556_LOCUS55333</name>
</gene>
<sequence length="1668" mass="181314">MTATQSSGPTLGKTWHQAGERDTCGQKERDTCAMPHSLSVTAVVSALTVQIHFNGSTSRPVLECFDLFSNTTASKLGDEPRCSWATDSDSQLMVHLGKRARLLAGDWISFQPEAVQALVDGDSGTPTDTPDVLRAVAQRSPGSAAVKVQAVLTAPSAVNARCSMLRFSTELSSGAAGRSMLLEWRLGNQTTGLNVAQLEDLEDKLDAASLSSSTVLEIDPSAQAIEGNAQIEIEVRMTNWQNYSSTAHALAQVSADSLSPPLIPATVQEMVLDPAKPLELAVKVQENGCVEGAVEIQWSALTRHPGADQDPSQAGLRLREYTFGSGTLHGFRASAFYKASPAHSRHLDFIVAVPEPPRLVPVISGPTTVSRSCNFTLRSRSFDEQIPPSERALTRFGYKWTCDSEHLPCDLQSKASTLSVQGGDVEAGIYKITLHVWREWEDMSKAASTTSTIRVLPHQVPTVTLETSWIDGQMLSQVTGSVNATAVLDPQCGRGEDIHWQWVLLDGANWTLLRYLKSEPRELNESITTLDFPSYSLEKAGVYYFALSTVPEQRLALGQVVDIVDDRMIAISPSFRVDGPPELGVVEVNPPAGEAVTTSFTITTHSWQDEEEERLEYSFYALNASKAGDEEPTVCRKHTSFMESVSIFFGTSSSKDPQELDFSNTFNESYFSKHGGILLRSWGKSKTVSDIRMPPGNFSLLARARDHLGAEAWSSISLNWSIAEIDDQFAAAAQVLQASMSTVNGQQMLNTVNAIYKSNATQSLSHLLLALKVAAQNVDATVEILRELSWVTSALVTDDAADEVNLLEASDLLSKYIELSLAPNTNPAGEETLATILRAISSVNQARSRLGLSEASNVSQDVSHRVSELGLAMLKVPDQSVQAREGWTVNADDITLEVIPSSGRRVSTFFHDSYPFTIEDPSSEKLDARSGLVKVLEIGTEGSFLDSVWITFQVEDKLGMNAICMRTGLGANQRWEASTTVVEKSEVSGSPTVACHVEAFQSPECFSLAWRNIDDEAASNLWMCSLISTLVTLILVPAACGLFEFETREKFRSREPVRLHVRTGTSLYLPGTLWKSEFSAIAGSEPAVEDVAPDEALDEVQEPVLDLDKLMGFQDVPCEQRDRALDEVQEPVLDLDELLGFQAEVPDDRPEVQQKQEEEEEEELSLDAGALEVVIRDFAPHEGTQDVAGKLYSFAKGISRQPRQEELEAFIQKWSLDVSTAKWVRELPQEVKDALVRDFEPKEDTQNIMGKLKGFARSILSRHQSVSGSAVAANGDRRLEEFVQRWGVQESMGFLQSLPPLVLTKVLEQFDPKGDTMNINGRLCSFARSVADRLQLSTPPVPGLGAAAAAAALGGGHTPQVVIPPAQLGGLPQLVSPLAAFGGMDPLNSFFLMPQVSLPMALSPQLALQQAQLAAAGAAASGVDPVNSFCARWHLSETSRQTLLQLPQEVQNIVMAEFSPAAGTASLDGKLQTFARSVLERFQDPSRPSAAAASANPSIAEFARKWALDEDAVRFLETVPEQPLQTVLGEFQPRAGTRSMTGKLKAFAHTIMEAQGFPVIREGGGGAGGHHVELSEQQFLQKWGVAENPMVLETLNALTPEIRSRVFRDFEPAPQTMDVAGKLCSFAKSVARGKGGGKGFGAFGMGMPGMGMKRPGSELDPFVPRPRW</sequence>
<reference evidence="8 9" key="1">
    <citation type="submission" date="2024-02" db="EMBL/GenBank/DDBJ databases">
        <authorList>
            <person name="Chen Y."/>
            <person name="Shah S."/>
            <person name="Dougan E. K."/>
            <person name="Thang M."/>
            <person name="Chan C."/>
        </authorList>
    </citation>
    <scope>NUCLEOTIDE SEQUENCE [LARGE SCALE GENOMIC DNA]</scope>
</reference>
<protein>
    <recommendedName>
        <fullName evidence="7">PKD/REJ-like domain-containing protein</fullName>
    </recommendedName>
</protein>
<evidence type="ECO:0000256" key="5">
    <source>
        <dbReference type="ARBA" id="ARBA00023136"/>
    </source>
</evidence>
<dbReference type="Pfam" id="PF02010">
    <property type="entry name" value="REJ"/>
    <property type="match status" value="1"/>
</dbReference>
<keyword evidence="2" id="KW-0812">Transmembrane</keyword>
<comment type="caution">
    <text evidence="8">The sequence shown here is derived from an EMBL/GenBank/DDBJ whole genome shotgun (WGS) entry which is preliminary data.</text>
</comment>
<dbReference type="InterPro" id="IPR002859">
    <property type="entry name" value="PKD/REJ-like"/>
</dbReference>
<keyword evidence="4" id="KW-1133">Transmembrane helix</keyword>
<feature type="region of interest" description="Disordered" evidence="6">
    <location>
        <begin position="1"/>
        <end position="23"/>
    </location>
</feature>
<evidence type="ECO:0000256" key="4">
    <source>
        <dbReference type="ARBA" id="ARBA00022989"/>
    </source>
</evidence>
<dbReference type="PANTHER" id="PTHR46730:SF1">
    <property type="entry name" value="PLAT DOMAIN-CONTAINING PROTEIN"/>
    <property type="match status" value="1"/>
</dbReference>
<proteinExistence type="predicted"/>
<organism evidence="8 9">
    <name type="scientific">Durusdinium trenchii</name>
    <dbReference type="NCBI Taxonomy" id="1381693"/>
    <lineage>
        <taxon>Eukaryota</taxon>
        <taxon>Sar</taxon>
        <taxon>Alveolata</taxon>
        <taxon>Dinophyceae</taxon>
        <taxon>Suessiales</taxon>
        <taxon>Symbiodiniaceae</taxon>
        <taxon>Durusdinium</taxon>
    </lineage>
</organism>
<evidence type="ECO:0000256" key="3">
    <source>
        <dbReference type="ARBA" id="ARBA00022737"/>
    </source>
</evidence>
<keyword evidence="5" id="KW-0472">Membrane</keyword>
<name>A0ABP0T1D2_9DINO</name>
<evidence type="ECO:0000313" key="9">
    <source>
        <dbReference type="Proteomes" id="UP001642484"/>
    </source>
</evidence>
<keyword evidence="9" id="KW-1185">Reference proteome</keyword>
<comment type="subcellular location">
    <subcellularLocation>
        <location evidence="1">Membrane</location>
    </subcellularLocation>
</comment>
<evidence type="ECO:0000256" key="2">
    <source>
        <dbReference type="ARBA" id="ARBA00022692"/>
    </source>
</evidence>
<accession>A0ABP0T1D2</accession>
<evidence type="ECO:0000256" key="1">
    <source>
        <dbReference type="ARBA" id="ARBA00004370"/>
    </source>
</evidence>
<evidence type="ECO:0000313" key="8">
    <source>
        <dbReference type="EMBL" id="CAK9118159.1"/>
    </source>
</evidence>
<keyword evidence="3" id="KW-0677">Repeat</keyword>
<feature type="domain" description="PKD/REJ-like" evidence="7">
    <location>
        <begin position="287"/>
        <end position="645"/>
    </location>
</feature>
<dbReference type="Proteomes" id="UP001642484">
    <property type="component" value="Unassembled WGS sequence"/>
</dbReference>
<dbReference type="EMBL" id="CAXAMN010028917">
    <property type="protein sequence ID" value="CAK9118159.1"/>
    <property type="molecule type" value="Genomic_DNA"/>
</dbReference>
<dbReference type="PANTHER" id="PTHR46730">
    <property type="entry name" value="POLYCYSTIN-1"/>
    <property type="match status" value="1"/>
</dbReference>